<sequence>MKKISLFVYDFDGTLVDTFEDIANSVNRTLIEMNLQSLGRETIRQNIGSGVVNLMTRSLASSGCNNIETAVSLFQKHYNHHLLDQTKLYPNGREIVEHFSNKKNTILSNKPIAFIEKILEAMNFLPSFDSILGGDSLDEQKPNPKGLQFLMKKYNCPTENVLMIGDNAIDVETGKRAGVITCGVTYGLGNPSSLRDSKPNFLIDNLSDLKSLFN</sequence>
<dbReference type="PANTHER" id="PTHR43434:SF1">
    <property type="entry name" value="PHOSPHOGLYCOLATE PHOSPHATASE"/>
    <property type="match status" value="1"/>
</dbReference>
<dbReference type="AlphaFoldDB" id="A0A381XVB7"/>
<dbReference type="SFLD" id="SFLDS00003">
    <property type="entry name" value="Haloacid_Dehalogenase"/>
    <property type="match status" value="1"/>
</dbReference>
<proteinExistence type="predicted"/>
<dbReference type="NCBIfam" id="TIGR01549">
    <property type="entry name" value="HAD-SF-IA-v1"/>
    <property type="match status" value="1"/>
</dbReference>
<dbReference type="EMBL" id="UINC01016413">
    <property type="protein sequence ID" value="SVA68351.1"/>
    <property type="molecule type" value="Genomic_DNA"/>
</dbReference>
<dbReference type="GO" id="GO:0006281">
    <property type="term" value="P:DNA repair"/>
    <property type="evidence" value="ECO:0007669"/>
    <property type="project" value="TreeGrafter"/>
</dbReference>
<dbReference type="InterPro" id="IPR006439">
    <property type="entry name" value="HAD-SF_hydro_IA"/>
</dbReference>
<dbReference type="SFLD" id="SFLDG01135">
    <property type="entry name" value="C1.5.6:_HAD__Beta-PGM__Phospha"/>
    <property type="match status" value="1"/>
</dbReference>
<dbReference type="InterPro" id="IPR050155">
    <property type="entry name" value="HAD-like_hydrolase_sf"/>
</dbReference>
<organism evidence="1">
    <name type="scientific">marine metagenome</name>
    <dbReference type="NCBI Taxonomy" id="408172"/>
    <lineage>
        <taxon>unclassified sequences</taxon>
        <taxon>metagenomes</taxon>
        <taxon>ecological metagenomes</taxon>
    </lineage>
</organism>
<accession>A0A381XVB7</accession>
<name>A0A381XVB7_9ZZZZ</name>
<dbReference type="InterPro" id="IPR036412">
    <property type="entry name" value="HAD-like_sf"/>
</dbReference>
<dbReference type="InterPro" id="IPR023198">
    <property type="entry name" value="PGP-like_dom2"/>
</dbReference>
<reference evidence="1" key="1">
    <citation type="submission" date="2018-05" db="EMBL/GenBank/DDBJ databases">
        <authorList>
            <person name="Lanie J.A."/>
            <person name="Ng W.-L."/>
            <person name="Kazmierczak K.M."/>
            <person name="Andrzejewski T.M."/>
            <person name="Davidsen T.M."/>
            <person name="Wayne K.J."/>
            <person name="Tettelin H."/>
            <person name="Glass J.I."/>
            <person name="Rusch D."/>
            <person name="Podicherti R."/>
            <person name="Tsui H.-C.T."/>
            <person name="Winkler M.E."/>
        </authorList>
    </citation>
    <scope>NUCLEOTIDE SEQUENCE</scope>
</reference>
<dbReference type="Gene3D" id="1.10.150.240">
    <property type="entry name" value="Putative phosphatase, domain 2"/>
    <property type="match status" value="1"/>
</dbReference>
<dbReference type="GO" id="GO:0008967">
    <property type="term" value="F:phosphoglycolate phosphatase activity"/>
    <property type="evidence" value="ECO:0007669"/>
    <property type="project" value="TreeGrafter"/>
</dbReference>
<dbReference type="InterPro" id="IPR041492">
    <property type="entry name" value="HAD_2"/>
</dbReference>
<evidence type="ECO:0000313" key="1">
    <source>
        <dbReference type="EMBL" id="SVA68351.1"/>
    </source>
</evidence>
<dbReference type="NCBIfam" id="TIGR01509">
    <property type="entry name" value="HAD-SF-IA-v3"/>
    <property type="match status" value="1"/>
</dbReference>
<dbReference type="GO" id="GO:0005829">
    <property type="term" value="C:cytosol"/>
    <property type="evidence" value="ECO:0007669"/>
    <property type="project" value="TreeGrafter"/>
</dbReference>
<dbReference type="SUPFAM" id="SSF56784">
    <property type="entry name" value="HAD-like"/>
    <property type="match status" value="1"/>
</dbReference>
<dbReference type="Gene3D" id="3.40.50.1000">
    <property type="entry name" value="HAD superfamily/HAD-like"/>
    <property type="match status" value="1"/>
</dbReference>
<protein>
    <recommendedName>
        <fullName evidence="2">Phosphoglycolate phosphatase</fullName>
    </recommendedName>
</protein>
<evidence type="ECO:0008006" key="2">
    <source>
        <dbReference type="Google" id="ProtNLM"/>
    </source>
</evidence>
<dbReference type="InterPro" id="IPR023214">
    <property type="entry name" value="HAD_sf"/>
</dbReference>
<gene>
    <name evidence="1" type="ORF">METZ01_LOCUS121205</name>
</gene>
<dbReference type="PANTHER" id="PTHR43434">
    <property type="entry name" value="PHOSPHOGLYCOLATE PHOSPHATASE"/>
    <property type="match status" value="1"/>
</dbReference>
<dbReference type="Pfam" id="PF13419">
    <property type="entry name" value="HAD_2"/>
    <property type="match status" value="1"/>
</dbReference>
<dbReference type="SFLD" id="SFLDG01129">
    <property type="entry name" value="C1.5:_HAD__Beta-PGM__Phosphata"/>
    <property type="match status" value="1"/>
</dbReference>